<reference evidence="7" key="1">
    <citation type="journal article" date="2012" name="Nat. Biotechnol.">
        <title>Draft genome sequence of pigeonpea (Cajanus cajan), an orphan legume crop of resource-poor farmers.</title>
        <authorList>
            <person name="Varshney R.K."/>
            <person name="Chen W."/>
            <person name="Li Y."/>
            <person name="Bharti A.K."/>
            <person name="Saxena R.K."/>
            <person name="Schlueter J.A."/>
            <person name="Donoghue M.T."/>
            <person name="Azam S."/>
            <person name="Fan G."/>
            <person name="Whaley A.M."/>
            <person name="Farmer A.D."/>
            <person name="Sheridan J."/>
            <person name="Iwata A."/>
            <person name="Tuteja R."/>
            <person name="Penmetsa R.V."/>
            <person name="Wu W."/>
            <person name="Upadhyaya H.D."/>
            <person name="Yang S.P."/>
            <person name="Shah T."/>
            <person name="Saxena K.B."/>
            <person name="Michael T."/>
            <person name="McCombie W.R."/>
            <person name="Yang B."/>
            <person name="Zhang G."/>
            <person name="Yang H."/>
            <person name="Wang J."/>
            <person name="Spillane C."/>
            <person name="Cook D.R."/>
            <person name="May G.D."/>
            <person name="Xu X."/>
            <person name="Jackson S.A."/>
        </authorList>
    </citation>
    <scope>NUCLEOTIDE SEQUENCE [LARGE SCALE GENOMIC DNA]</scope>
</reference>
<organism evidence="7 8">
    <name type="scientific">Cajanus cajan</name>
    <name type="common">Pigeon pea</name>
    <name type="synonym">Cajanus indicus</name>
    <dbReference type="NCBI Taxonomy" id="3821"/>
    <lineage>
        <taxon>Eukaryota</taxon>
        <taxon>Viridiplantae</taxon>
        <taxon>Streptophyta</taxon>
        <taxon>Embryophyta</taxon>
        <taxon>Tracheophyta</taxon>
        <taxon>Spermatophyta</taxon>
        <taxon>Magnoliopsida</taxon>
        <taxon>eudicotyledons</taxon>
        <taxon>Gunneridae</taxon>
        <taxon>Pentapetalae</taxon>
        <taxon>rosids</taxon>
        <taxon>fabids</taxon>
        <taxon>Fabales</taxon>
        <taxon>Fabaceae</taxon>
        <taxon>Papilionoideae</taxon>
        <taxon>50 kb inversion clade</taxon>
        <taxon>NPAAA clade</taxon>
        <taxon>indigoferoid/millettioid clade</taxon>
        <taxon>Phaseoleae</taxon>
        <taxon>Cajanus</taxon>
    </lineage>
</organism>
<accession>A0A151RZB9</accession>
<keyword evidence="4 5" id="KW-0472">Membrane</keyword>
<gene>
    <name evidence="7" type="ORF">KK1_030402</name>
</gene>
<dbReference type="GO" id="GO:0098542">
    <property type="term" value="P:defense response to other organism"/>
    <property type="evidence" value="ECO:0007669"/>
    <property type="project" value="InterPro"/>
</dbReference>
<evidence type="ECO:0000256" key="1">
    <source>
        <dbReference type="ARBA" id="ARBA00004167"/>
    </source>
</evidence>
<dbReference type="Gramene" id="C.cajan_27619.t">
    <property type="protein sequence ID" value="C.cajan_27619.t.cds1"/>
    <property type="gene ID" value="C.cajan_27619"/>
</dbReference>
<evidence type="ECO:0000256" key="4">
    <source>
        <dbReference type="ARBA" id="ARBA00023136"/>
    </source>
</evidence>
<dbReference type="Proteomes" id="UP000075243">
    <property type="component" value="Unassembled WGS sequence"/>
</dbReference>
<keyword evidence="3 5" id="KW-1133">Transmembrane helix</keyword>
<evidence type="ECO:0000256" key="5">
    <source>
        <dbReference type="SAM" id="Phobius"/>
    </source>
</evidence>
<dbReference type="AlphaFoldDB" id="A0A151RZB9"/>
<comment type="subcellular location">
    <subcellularLocation>
        <location evidence="1">Membrane</location>
        <topology evidence="1">Single-pass membrane protein</topology>
    </subcellularLocation>
</comment>
<evidence type="ECO:0000313" key="7">
    <source>
        <dbReference type="EMBL" id="KYP47915.1"/>
    </source>
</evidence>
<protein>
    <recommendedName>
        <fullName evidence="6">Late embryogenesis abundant protein LEA-2 subgroup domain-containing protein</fullName>
    </recommendedName>
</protein>
<dbReference type="EMBL" id="KQ483513">
    <property type="protein sequence ID" value="KYP47915.1"/>
    <property type="molecule type" value="Genomic_DNA"/>
</dbReference>
<feature type="transmembrane region" description="Helical" evidence="5">
    <location>
        <begin position="125"/>
        <end position="144"/>
    </location>
</feature>
<dbReference type="InterPro" id="IPR004864">
    <property type="entry name" value="LEA_2"/>
</dbReference>
<keyword evidence="8" id="KW-1185">Reference proteome</keyword>
<evidence type="ECO:0000256" key="3">
    <source>
        <dbReference type="ARBA" id="ARBA00022989"/>
    </source>
</evidence>
<dbReference type="PANTHER" id="PTHR31234">
    <property type="entry name" value="LATE EMBRYOGENESIS ABUNDANT (LEA) HYDROXYPROLINE-RICH GLYCOPROTEIN FAMILY"/>
    <property type="match status" value="1"/>
</dbReference>
<dbReference type="PANTHER" id="PTHR31234:SF8">
    <property type="entry name" value="EXPRESSED PROTEIN"/>
    <property type="match status" value="1"/>
</dbReference>
<evidence type="ECO:0000259" key="6">
    <source>
        <dbReference type="Pfam" id="PF03168"/>
    </source>
</evidence>
<name>A0A151RZB9_CAJCA</name>
<dbReference type="STRING" id="3821.A0A151RZB9"/>
<sequence length="158" mass="17289">MAQSYHPGPGPGPGPGPPNLYLMIRLVFAVVNPNGVGMRCGESRVTLLYRGTPLGNASVSGFWQRPHSVKEVVATVGVDDVNLSNSNADAADFTRDAFLNDRVELLLSAHLATRIRLLNLPSPPLQVILFSFSCFFNFYLIICLSKKNYLSHGLNFIK</sequence>
<dbReference type="InterPro" id="IPR044839">
    <property type="entry name" value="NDR1-like"/>
</dbReference>
<feature type="domain" description="Late embryogenesis abundant protein LEA-2 subgroup" evidence="6">
    <location>
        <begin position="28"/>
        <end position="90"/>
    </location>
</feature>
<dbReference type="GO" id="GO:0005886">
    <property type="term" value="C:plasma membrane"/>
    <property type="evidence" value="ECO:0007669"/>
    <property type="project" value="TreeGrafter"/>
</dbReference>
<evidence type="ECO:0000256" key="2">
    <source>
        <dbReference type="ARBA" id="ARBA00022692"/>
    </source>
</evidence>
<evidence type="ECO:0000313" key="8">
    <source>
        <dbReference type="Proteomes" id="UP000075243"/>
    </source>
</evidence>
<dbReference type="Pfam" id="PF03168">
    <property type="entry name" value="LEA_2"/>
    <property type="match status" value="1"/>
</dbReference>
<keyword evidence="2 5" id="KW-0812">Transmembrane</keyword>
<proteinExistence type="predicted"/>